<proteinExistence type="predicted"/>
<dbReference type="EMBL" id="SNRW01004349">
    <property type="protein sequence ID" value="KAA6387501.1"/>
    <property type="molecule type" value="Genomic_DNA"/>
</dbReference>
<sequence length="124" mass="14430">MRTNVEMSIKSTDTLEEQYKYRVRRQLVIDATTNADYLQGTTRGNLKGNSGTGDKVMEPNIPRAQTEWRMEKYLTFVPDTRNQLYISGDAIWDQYCAIHIRENDTTNSGESEREMRDANIELCR</sequence>
<evidence type="ECO:0000256" key="1">
    <source>
        <dbReference type="SAM" id="MobiDB-lite"/>
    </source>
</evidence>
<feature type="region of interest" description="Disordered" evidence="1">
    <location>
        <begin position="105"/>
        <end position="124"/>
    </location>
</feature>
<reference evidence="2 3" key="1">
    <citation type="submission" date="2019-03" db="EMBL/GenBank/DDBJ databases">
        <title>Single cell metagenomics reveals metabolic interactions within the superorganism composed of flagellate Streblomastix strix and complex community of Bacteroidetes bacteria on its surface.</title>
        <authorList>
            <person name="Treitli S.C."/>
            <person name="Kolisko M."/>
            <person name="Husnik F."/>
            <person name="Keeling P."/>
            <person name="Hampl V."/>
        </authorList>
    </citation>
    <scope>NUCLEOTIDE SEQUENCE [LARGE SCALE GENOMIC DNA]</scope>
    <source>
        <strain evidence="2">ST1C</strain>
    </source>
</reference>
<name>A0A5J4VXX6_9EUKA</name>
<accession>A0A5J4VXX6</accession>
<dbReference type="AlphaFoldDB" id="A0A5J4VXX6"/>
<evidence type="ECO:0000313" key="2">
    <source>
        <dbReference type="EMBL" id="KAA6387501.1"/>
    </source>
</evidence>
<evidence type="ECO:0000313" key="3">
    <source>
        <dbReference type="Proteomes" id="UP000324800"/>
    </source>
</evidence>
<organism evidence="2 3">
    <name type="scientific">Streblomastix strix</name>
    <dbReference type="NCBI Taxonomy" id="222440"/>
    <lineage>
        <taxon>Eukaryota</taxon>
        <taxon>Metamonada</taxon>
        <taxon>Preaxostyla</taxon>
        <taxon>Oxymonadida</taxon>
        <taxon>Streblomastigidae</taxon>
        <taxon>Streblomastix</taxon>
    </lineage>
</organism>
<protein>
    <submittedName>
        <fullName evidence="2">Uncharacterized protein</fullName>
    </submittedName>
</protein>
<gene>
    <name evidence="2" type="ORF">EZS28_016972</name>
</gene>
<comment type="caution">
    <text evidence="2">The sequence shown here is derived from an EMBL/GenBank/DDBJ whole genome shotgun (WGS) entry which is preliminary data.</text>
</comment>
<dbReference type="Proteomes" id="UP000324800">
    <property type="component" value="Unassembled WGS sequence"/>
</dbReference>